<evidence type="ECO:0000313" key="2">
    <source>
        <dbReference type="Proteomes" id="UP001299409"/>
    </source>
</evidence>
<organism evidence="1 2">
    <name type="scientific">Intestinibacter bartlettii</name>
    <dbReference type="NCBI Taxonomy" id="261299"/>
    <lineage>
        <taxon>Bacteria</taxon>
        <taxon>Bacillati</taxon>
        <taxon>Bacillota</taxon>
        <taxon>Clostridia</taxon>
        <taxon>Peptostreptococcales</taxon>
        <taxon>Peptostreptococcaceae</taxon>
        <taxon>Intestinibacter</taxon>
    </lineage>
</organism>
<gene>
    <name evidence="1" type="ORF">LIP50_12835</name>
</gene>
<dbReference type="RefSeq" id="WP_226924302.1">
    <property type="nucleotide sequence ID" value="NZ_BAABXU010000001.1"/>
</dbReference>
<keyword evidence="2" id="KW-1185">Reference proteome</keyword>
<dbReference type="EMBL" id="JAJBMB010000016">
    <property type="protein sequence ID" value="MCB5447083.1"/>
    <property type="molecule type" value="Genomic_DNA"/>
</dbReference>
<dbReference type="InterPro" id="IPR046286">
    <property type="entry name" value="DUF6323"/>
</dbReference>
<accession>A0ABS8D065</accession>
<proteinExistence type="predicted"/>
<sequence length="144" mass="16890">MENNILKFTMKDLQQESTQKLIKLNDESINYGLILNEKDIEGIMKNTNETLKRIGRIETSTNTLEKIIELVYSSPYTDKDNYIENINDMQEVFYYFKSQVLDLLSDDEVIDILKEVYDDKKGEIFQIQGFIEEYATKFKLGGSF</sequence>
<dbReference type="Proteomes" id="UP001299409">
    <property type="component" value="Unassembled WGS sequence"/>
</dbReference>
<evidence type="ECO:0000313" key="1">
    <source>
        <dbReference type="EMBL" id="MCB5447083.1"/>
    </source>
</evidence>
<name>A0ABS8D065_9FIRM</name>
<reference evidence="1 2" key="1">
    <citation type="submission" date="2021-10" db="EMBL/GenBank/DDBJ databases">
        <title>Collection of gut derived symbiotic bacterial strains cultured from healthy donors.</title>
        <authorList>
            <person name="Lin H."/>
            <person name="Littmann E."/>
            <person name="Claire K."/>
            <person name="Pamer E."/>
        </authorList>
    </citation>
    <scope>NUCLEOTIDE SEQUENCE [LARGE SCALE GENOMIC DNA]</scope>
    <source>
        <strain evidence="1 2">MSK.17.68</strain>
    </source>
</reference>
<dbReference type="Pfam" id="PF19848">
    <property type="entry name" value="DUF6323"/>
    <property type="match status" value="1"/>
</dbReference>
<comment type="caution">
    <text evidence="1">The sequence shown here is derived from an EMBL/GenBank/DDBJ whole genome shotgun (WGS) entry which is preliminary data.</text>
</comment>
<protein>
    <submittedName>
        <fullName evidence="1">DUF6323 family protein</fullName>
    </submittedName>
</protein>